<proteinExistence type="predicted"/>
<evidence type="ECO:0000313" key="2">
    <source>
        <dbReference type="EMBL" id="CAA9479815.1"/>
    </source>
</evidence>
<feature type="non-terminal residue" evidence="2">
    <location>
        <position position="302"/>
    </location>
</feature>
<protein>
    <submittedName>
        <fullName evidence="2">Lactyl (2) diphospho-(5')guanosine:7,8-didemethyl-8-hydroxy-5-deazarib oflavin 2-phospho-L-lactate transferase</fullName>
        <ecNumber evidence="2">2.7.8.28</ecNumber>
    </submittedName>
</protein>
<dbReference type="GO" id="GO:0043743">
    <property type="term" value="F:LPPG:FO 2-phospho-L-lactate transferase activity"/>
    <property type="evidence" value="ECO:0007669"/>
    <property type="project" value="UniProtKB-EC"/>
</dbReference>
<gene>
    <name evidence="2" type="ORF">AVDCRST_MAG65-1374</name>
</gene>
<feature type="compositionally biased region" description="Basic and acidic residues" evidence="1">
    <location>
        <begin position="227"/>
        <end position="236"/>
    </location>
</feature>
<feature type="compositionally biased region" description="Basic residues" evidence="1">
    <location>
        <begin position="57"/>
        <end position="74"/>
    </location>
</feature>
<feature type="region of interest" description="Disordered" evidence="1">
    <location>
        <begin position="1"/>
        <end position="302"/>
    </location>
</feature>
<feature type="compositionally biased region" description="Basic residues" evidence="1">
    <location>
        <begin position="1"/>
        <end position="24"/>
    </location>
</feature>
<accession>A0A6J4RV71</accession>
<feature type="non-terminal residue" evidence="2">
    <location>
        <position position="1"/>
    </location>
</feature>
<feature type="compositionally biased region" description="Basic residues" evidence="1">
    <location>
        <begin position="31"/>
        <end position="46"/>
    </location>
</feature>
<sequence length="302" mass="33607">GRSPAGRRHGRRQARTRVAGRRGRRADGDRQHRRRHRDPRKPRLPRSRSGDVLAGRRDRRARVGARGRHLRRHGRDAGAGRGRVVLAGGPRSRHLPASRAPGGRRRHPHRGRRRDPPALRRSRARAADERPAGSHAGARPRRVASVSALHDPRARAGSRRRRPLQLRGQGGADGRRARGDRRGAGDRDRPQQSGDLDRPHPRSTGDAGGHSRRRRARGRGLPPGPRSRLEGADRRLPRLGGPAADFRRDRGALHRPDRRTGGRRAGRRGADAGLRRRARRSTPAAGRRPRHPRARRHAGAGL</sequence>
<evidence type="ECO:0000256" key="1">
    <source>
        <dbReference type="SAM" id="MobiDB-lite"/>
    </source>
</evidence>
<feature type="compositionally biased region" description="Basic residues" evidence="1">
    <location>
        <begin position="91"/>
        <end position="113"/>
    </location>
</feature>
<keyword evidence="2" id="KW-0808">Transferase</keyword>
<feature type="compositionally biased region" description="Basic residues" evidence="1">
    <location>
        <begin position="287"/>
        <end position="302"/>
    </location>
</feature>
<dbReference type="EC" id="2.7.8.28" evidence="2"/>
<feature type="compositionally biased region" description="Basic and acidic residues" evidence="1">
    <location>
        <begin position="245"/>
        <end position="260"/>
    </location>
</feature>
<dbReference type="AlphaFoldDB" id="A0A6J4RV71"/>
<name>A0A6J4RV71_9ACTN</name>
<reference evidence="2" key="1">
    <citation type="submission" date="2020-02" db="EMBL/GenBank/DDBJ databases">
        <authorList>
            <person name="Meier V. D."/>
        </authorList>
    </citation>
    <scope>NUCLEOTIDE SEQUENCE</scope>
    <source>
        <strain evidence="2">AVDCRST_MAG65</strain>
    </source>
</reference>
<dbReference type="EMBL" id="CADCVL010000225">
    <property type="protein sequence ID" value="CAA9479815.1"/>
    <property type="molecule type" value="Genomic_DNA"/>
</dbReference>
<organism evidence="2">
    <name type="scientific">uncultured Solirubrobacteraceae bacterium</name>
    <dbReference type="NCBI Taxonomy" id="1162706"/>
    <lineage>
        <taxon>Bacteria</taxon>
        <taxon>Bacillati</taxon>
        <taxon>Actinomycetota</taxon>
        <taxon>Thermoleophilia</taxon>
        <taxon>Solirubrobacterales</taxon>
        <taxon>Solirubrobacteraceae</taxon>
        <taxon>environmental samples</taxon>
    </lineage>
</organism>
<feature type="compositionally biased region" description="Basic and acidic residues" evidence="1">
    <location>
        <begin position="173"/>
        <end position="200"/>
    </location>
</feature>